<dbReference type="Gene3D" id="3.40.630.30">
    <property type="match status" value="1"/>
</dbReference>
<dbReference type="GO" id="GO:0016747">
    <property type="term" value="F:acyltransferase activity, transferring groups other than amino-acyl groups"/>
    <property type="evidence" value="ECO:0007669"/>
    <property type="project" value="InterPro"/>
</dbReference>
<dbReference type="EMBL" id="RCDA01000001">
    <property type="protein sequence ID" value="RLK50634.1"/>
    <property type="molecule type" value="Genomic_DNA"/>
</dbReference>
<proteinExistence type="predicted"/>
<evidence type="ECO:0000256" key="2">
    <source>
        <dbReference type="ARBA" id="ARBA00023315"/>
    </source>
</evidence>
<accession>A0A498C3E8</accession>
<keyword evidence="4" id="KW-0689">Ribosomal protein</keyword>
<dbReference type="Proteomes" id="UP000275461">
    <property type="component" value="Unassembled WGS sequence"/>
</dbReference>
<evidence type="ECO:0000256" key="1">
    <source>
        <dbReference type="ARBA" id="ARBA00022679"/>
    </source>
</evidence>
<evidence type="ECO:0000259" key="3">
    <source>
        <dbReference type="PROSITE" id="PS51186"/>
    </source>
</evidence>
<dbReference type="Pfam" id="PF00583">
    <property type="entry name" value="Acetyltransf_1"/>
    <property type="match status" value="1"/>
</dbReference>
<dbReference type="PROSITE" id="PS51186">
    <property type="entry name" value="GNAT"/>
    <property type="match status" value="1"/>
</dbReference>
<dbReference type="InterPro" id="IPR000182">
    <property type="entry name" value="GNAT_dom"/>
</dbReference>
<name>A0A498C3E8_9GAMM</name>
<organism evidence="4 5">
    <name type="scientific">Alkalispirillum mobile</name>
    <dbReference type="NCBI Taxonomy" id="85925"/>
    <lineage>
        <taxon>Bacteria</taxon>
        <taxon>Pseudomonadati</taxon>
        <taxon>Pseudomonadota</taxon>
        <taxon>Gammaproteobacteria</taxon>
        <taxon>Chromatiales</taxon>
        <taxon>Ectothiorhodospiraceae</taxon>
        <taxon>Alkalispirillum</taxon>
    </lineage>
</organism>
<protein>
    <submittedName>
        <fullName evidence="4">Ribosomal protein S18 acetylase RimI-like enzyme</fullName>
    </submittedName>
</protein>
<dbReference type="AlphaFoldDB" id="A0A498C3E8"/>
<gene>
    <name evidence="4" type="ORF">DFR31_0540</name>
</gene>
<keyword evidence="5" id="KW-1185">Reference proteome</keyword>
<dbReference type="SUPFAM" id="SSF55729">
    <property type="entry name" value="Acyl-CoA N-acyltransferases (Nat)"/>
    <property type="match status" value="1"/>
</dbReference>
<dbReference type="InterPro" id="IPR016181">
    <property type="entry name" value="Acyl_CoA_acyltransferase"/>
</dbReference>
<keyword evidence="1" id="KW-0808">Transferase</keyword>
<sequence>MAVFVEEPMGLSVRNAKVEDAPKLAGLMNMAGEGVPAYLWGRMAGPGEDALAFGARRVAGTEGGFSYTNAYVAEYDGAIAGMLLGYRLPDPHEAGPLDGIPVVVRPLIELEALVPGSWYINAVATDPAYRGQGVGRKLMGWAEHLASASGARVVSLIVAEENVRARRLYERLRYQAIARRQIVPFPQCAHTGDWVLMTKEIPSTPKRSPSGTSR</sequence>
<dbReference type="GO" id="GO:0005840">
    <property type="term" value="C:ribosome"/>
    <property type="evidence" value="ECO:0007669"/>
    <property type="project" value="UniProtKB-KW"/>
</dbReference>
<keyword evidence="2" id="KW-0012">Acyltransferase</keyword>
<evidence type="ECO:0000313" key="4">
    <source>
        <dbReference type="EMBL" id="RLK50634.1"/>
    </source>
</evidence>
<feature type="domain" description="N-acetyltransferase" evidence="3">
    <location>
        <begin position="11"/>
        <end position="202"/>
    </location>
</feature>
<comment type="caution">
    <text evidence="4">The sequence shown here is derived from an EMBL/GenBank/DDBJ whole genome shotgun (WGS) entry which is preliminary data.</text>
</comment>
<keyword evidence="4" id="KW-0687">Ribonucleoprotein</keyword>
<dbReference type="PANTHER" id="PTHR43877:SF2">
    <property type="entry name" value="AMINOALKYLPHOSPHONATE N-ACETYLTRANSFERASE-RELATED"/>
    <property type="match status" value="1"/>
</dbReference>
<evidence type="ECO:0000313" key="5">
    <source>
        <dbReference type="Proteomes" id="UP000275461"/>
    </source>
</evidence>
<dbReference type="CDD" id="cd04301">
    <property type="entry name" value="NAT_SF"/>
    <property type="match status" value="1"/>
</dbReference>
<dbReference type="PANTHER" id="PTHR43877">
    <property type="entry name" value="AMINOALKYLPHOSPHONATE N-ACETYLTRANSFERASE-RELATED-RELATED"/>
    <property type="match status" value="1"/>
</dbReference>
<reference evidence="4 5" key="1">
    <citation type="submission" date="2018-10" db="EMBL/GenBank/DDBJ databases">
        <title>Genomic Encyclopedia of Type Strains, Phase IV (KMG-IV): sequencing the most valuable type-strain genomes for metagenomic binning, comparative biology and taxonomic classification.</title>
        <authorList>
            <person name="Goeker M."/>
        </authorList>
    </citation>
    <scope>NUCLEOTIDE SEQUENCE [LARGE SCALE GENOMIC DNA]</scope>
    <source>
        <strain evidence="4 5">DSM 12769</strain>
    </source>
</reference>
<dbReference type="InterPro" id="IPR050832">
    <property type="entry name" value="Bact_Acetyltransf"/>
</dbReference>
<dbReference type="RefSeq" id="WP_245971066.1">
    <property type="nucleotide sequence ID" value="NZ_RCDA01000001.1"/>
</dbReference>